<feature type="compositionally biased region" description="Low complexity" evidence="1">
    <location>
        <begin position="278"/>
        <end position="289"/>
    </location>
</feature>
<feature type="region of interest" description="Disordered" evidence="1">
    <location>
        <begin position="35"/>
        <end position="66"/>
    </location>
</feature>
<evidence type="ECO:0000313" key="4">
    <source>
        <dbReference type="Proteomes" id="UP001254257"/>
    </source>
</evidence>
<keyword evidence="4" id="KW-1185">Reference proteome</keyword>
<dbReference type="Proteomes" id="UP001254257">
    <property type="component" value="Unassembled WGS sequence"/>
</dbReference>
<comment type="caution">
    <text evidence="3">The sequence shown here is derived from an EMBL/GenBank/DDBJ whole genome shotgun (WGS) entry which is preliminary data.</text>
</comment>
<dbReference type="RefSeq" id="WP_316016278.1">
    <property type="nucleotide sequence ID" value="NZ_JAWDID010000001.1"/>
</dbReference>
<gene>
    <name evidence="3" type="ORF">RKE40_00465</name>
</gene>
<reference evidence="3 4" key="1">
    <citation type="submission" date="2023-09" db="EMBL/GenBank/DDBJ databases">
        <title>Whole genome shotgun sequencing (WGS) of Bosea sp. ZW T0_25, isolated from stored onions (Allium cepa).</title>
        <authorList>
            <person name="Stoll D.A."/>
            <person name="Huch M."/>
        </authorList>
    </citation>
    <scope>NUCLEOTIDE SEQUENCE [LARGE SCALE GENOMIC DNA]</scope>
    <source>
        <strain evidence="3 4">ZW T0_25</strain>
    </source>
</reference>
<keyword evidence="2" id="KW-0732">Signal</keyword>
<dbReference type="PROSITE" id="PS51257">
    <property type="entry name" value="PROKAR_LIPOPROTEIN"/>
    <property type="match status" value="1"/>
</dbReference>
<protein>
    <recommendedName>
        <fullName evidence="5">DUF4398 domain-containing protein</fullName>
    </recommendedName>
</protein>
<evidence type="ECO:0000313" key="3">
    <source>
        <dbReference type="EMBL" id="MDU0338330.1"/>
    </source>
</evidence>
<accession>A0ABU3S0M2</accession>
<feature type="chain" id="PRO_5045411141" description="DUF4398 domain-containing protein" evidence="2">
    <location>
        <begin position="29"/>
        <end position="298"/>
    </location>
</feature>
<feature type="signal peptide" evidence="2">
    <location>
        <begin position="1"/>
        <end position="28"/>
    </location>
</feature>
<organism evidence="3 4">
    <name type="scientific">Bosea rubneri</name>
    <dbReference type="NCBI Taxonomy" id="3075434"/>
    <lineage>
        <taxon>Bacteria</taxon>
        <taxon>Pseudomonadati</taxon>
        <taxon>Pseudomonadota</taxon>
        <taxon>Alphaproteobacteria</taxon>
        <taxon>Hyphomicrobiales</taxon>
        <taxon>Boseaceae</taxon>
        <taxon>Bosea</taxon>
    </lineage>
</organism>
<evidence type="ECO:0000256" key="2">
    <source>
        <dbReference type="SAM" id="SignalP"/>
    </source>
</evidence>
<feature type="region of interest" description="Disordered" evidence="1">
    <location>
        <begin position="265"/>
        <end position="298"/>
    </location>
</feature>
<name>A0ABU3S0M2_9HYPH</name>
<proteinExistence type="predicted"/>
<evidence type="ECO:0008006" key="5">
    <source>
        <dbReference type="Google" id="ProtNLM"/>
    </source>
</evidence>
<feature type="compositionally biased region" description="Low complexity" evidence="1">
    <location>
        <begin position="41"/>
        <end position="64"/>
    </location>
</feature>
<evidence type="ECO:0000256" key="1">
    <source>
        <dbReference type="SAM" id="MobiDB-lite"/>
    </source>
</evidence>
<dbReference type="EMBL" id="JAWDID010000001">
    <property type="protein sequence ID" value="MDU0338330.1"/>
    <property type="molecule type" value="Genomic_DNA"/>
</dbReference>
<sequence>MTPTCRPAASRLVATGAALAWLGCTAMAQPLQLPGAQPFNAPGTQQSAPASAAPSAPRPRTMPAIRIPGEDSLLGKTVRRNGGAGEATLEKTATGFGLKLRAEGFQAQNLVEPCAISFGETPVPLTSLGKPAGLPRYKLEASACPIVFDVLEGGFLVVEPAEPCVIEAAQCRIDPRGVWGPDARTLVARAKEIEAERGKAENAVREGYRALSAKAELPEQRSIAREQAAFSSERAQICRDFQSEGSHSFCGARITEARAASIRARLGLPEPKPEAAKPARPATARRTPAAAPPAPVSQ</sequence>